<protein>
    <submittedName>
        <fullName evidence="1">Uncharacterized protein</fullName>
    </submittedName>
</protein>
<evidence type="ECO:0000313" key="2">
    <source>
        <dbReference type="Proteomes" id="UP001281147"/>
    </source>
</evidence>
<reference evidence="1" key="1">
    <citation type="submission" date="2023-07" db="EMBL/GenBank/DDBJ databases">
        <title>Black Yeasts Isolated from many extreme environments.</title>
        <authorList>
            <person name="Coleine C."/>
            <person name="Stajich J.E."/>
            <person name="Selbmann L."/>
        </authorList>
    </citation>
    <scope>NUCLEOTIDE SEQUENCE</scope>
    <source>
        <strain evidence="1">CCFEE 5714</strain>
    </source>
</reference>
<proteinExistence type="predicted"/>
<evidence type="ECO:0000313" key="1">
    <source>
        <dbReference type="EMBL" id="KAK3715855.1"/>
    </source>
</evidence>
<organism evidence="1 2">
    <name type="scientific">Vermiconidia calcicola</name>
    <dbReference type="NCBI Taxonomy" id="1690605"/>
    <lineage>
        <taxon>Eukaryota</taxon>
        <taxon>Fungi</taxon>
        <taxon>Dikarya</taxon>
        <taxon>Ascomycota</taxon>
        <taxon>Pezizomycotina</taxon>
        <taxon>Dothideomycetes</taxon>
        <taxon>Dothideomycetidae</taxon>
        <taxon>Mycosphaerellales</taxon>
        <taxon>Extremaceae</taxon>
        <taxon>Vermiconidia</taxon>
    </lineage>
</organism>
<keyword evidence="2" id="KW-1185">Reference proteome</keyword>
<gene>
    <name evidence="1" type="ORF">LTR37_006838</name>
</gene>
<dbReference type="EMBL" id="JAUTXU010000046">
    <property type="protein sequence ID" value="KAK3715855.1"/>
    <property type="molecule type" value="Genomic_DNA"/>
</dbReference>
<sequence length="191" mass="20869">MRTYTLVAILLAFLTSLAISAQIERTVDIFAWPLSDSESQTIAKISYNSTHATVKSYTKPKLPPGDEIARIGFHHDGGSWSGVSTAASNFAPNKDKKVQLHLNTQGQLYHIGFKASDIPSSSKTGQGKGDLGVEVIQMQKGPTPHLNKPVVLSADGQIPEKEDQKTFLQKYWWVIGGFLILQVFISGTAKE</sequence>
<dbReference type="Proteomes" id="UP001281147">
    <property type="component" value="Unassembled WGS sequence"/>
</dbReference>
<accession>A0ACC3NFX1</accession>
<comment type="caution">
    <text evidence="1">The sequence shown here is derived from an EMBL/GenBank/DDBJ whole genome shotgun (WGS) entry which is preliminary data.</text>
</comment>
<name>A0ACC3NFX1_9PEZI</name>